<evidence type="ECO:0000256" key="1">
    <source>
        <dbReference type="ARBA" id="ARBA00022692"/>
    </source>
</evidence>
<dbReference type="InterPro" id="IPR018253">
    <property type="entry name" value="DnaJ_domain_CS"/>
</dbReference>
<protein>
    <recommendedName>
        <fullName evidence="7">J domain-containing protein</fullName>
    </recommendedName>
</protein>
<feature type="compositionally biased region" description="Basic residues" evidence="6">
    <location>
        <begin position="347"/>
        <end position="357"/>
    </location>
</feature>
<keyword evidence="1" id="KW-0812">Transmembrane</keyword>
<dbReference type="InterPro" id="IPR001623">
    <property type="entry name" value="DnaJ_domain"/>
</dbReference>
<comment type="subcellular location">
    <subcellularLocation>
        <location evidence="5">Endomembrane system</location>
        <topology evidence="5">Single-pass membrane protein</topology>
    </subcellularLocation>
</comment>
<dbReference type="PROSITE" id="PS50076">
    <property type="entry name" value="DNAJ_2"/>
    <property type="match status" value="1"/>
</dbReference>
<proteinExistence type="predicted"/>
<name>A0A0L6V2Y5_9BASI</name>
<dbReference type="OrthoDB" id="413400at2759"/>
<evidence type="ECO:0000256" key="3">
    <source>
        <dbReference type="ARBA" id="ARBA00022989"/>
    </source>
</evidence>
<keyword evidence="4" id="KW-0472">Membrane</keyword>
<dbReference type="CDD" id="cd06257">
    <property type="entry name" value="DnaJ"/>
    <property type="match status" value="1"/>
</dbReference>
<comment type="caution">
    <text evidence="8">The sequence shown here is derived from an EMBL/GenBank/DDBJ whole genome shotgun (WGS) entry which is preliminary data.</text>
</comment>
<dbReference type="PANTHER" id="PTHR44653">
    <property type="entry name" value="DNAJ HOMOLOG SUBFAMILY C MEMBER 1"/>
    <property type="match status" value="1"/>
</dbReference>
<evidence type="ECO:0000313" key="8">
    <source>
        <dbReference type="EMBL" id="KNZ55139.1"/>
    </source>
</evidence>
<reference evidence="8 9" key="1">
    <citation type="submission" date="2015-08" db="EMBL/GenBank/DDBJ databases">
        <title>Next Generation Sequencing and Analysis of the Genome of Puccinia sorghi L Schw, the Causal Agent of Maize Common Rust.</title>
        <authorList>
            <person name="Rochi L."/>
            <person name="Burguener G."/>
            <person name="Darino M."/>
            <person name="Turjanski A."/>
            <person name="Kreff E."/>
            <person name="Dieguez M.J."/>
            <person name="Sacco F."/>
        </authorList>
    </citation>
    <scope>NUCLEOTIDE SEQUENCE [LARGE SCALE GENOMIC DNA]</scope>
    <source>
        <strain evidence="8 9">RO10H11247</strain>
    </source>
</reference>
<dbReference type="EMBL" id="LAVV01007676">
    <property type="protein sequence ID" value="KNZ55139.1"/>
    <property type="molecule type" value="Genomic_DNA"/>
</dbReference>
<keyword evidence="9" id="KW-1185">Reference proteome</keyword>
<keyword evidence="3" id="KW-1133">Transmembrane helix</keyword>
<feature type="region of interest" description="Disordered" evidence="6">
    <location>
        <begin position="310"/>
        <end position="357"/>
    </location>
</feature>
<dbReference type="Gene3D" id="1.10.287.110">
    <property type="entry name" value="DnaJ domain"/>
    <property type="match status" value="1"/>
</dbReference>
<evidence type="ECO:0000256" key="6">
    <source>
        <dbReference type="SAM" id="MobiDB-lite"/>
    </source>
</evidence>
<gene>
    <name evidence="8" type="ORF">VP01_2757g2</name>
</gene>
<dbReference type="InterPro" id="IPR052606">
    <property type="entry name" value="DnaJ_domain_protein"/>
</dbReference>
<dbReference type="AlphaFoldDB" id="A0A0L6V2Y5"/>
<feature type="domain" description="J" evidence="7">
    <location>
        <begin position="64"/>
        <end position="129"/>
    </location>
</feature>
<feature type="compositionally biased region" description="Basic and acidic residues" evidence="6">
    <location>
        <begin position="320"/>
        <end position="333"/>
    </location>
</feature>
<dbReference type="Pfam" id="PF00226">
    <property type="entry name" value="DnaJ"/>
    <property type="match status" value="1"/>
</dbReference>
<evidence type="ECO:0000256" key="2">
    <source>
        <dbReference type="ARBA" id="ARBA00022729"/>
    </source>
</evidence>
<keyword evidence="2" id="KW-0732">Signal</keyword>
<evidence type="ECO:0000256" key="5">
    <source>
        <dbReference type="ARBA" id="ARBA00037847"/>
    </source>
</evidence>
<dbReference type="PANTHER" id="PTHR44653:SF2">
    <property type="entry name" value="DNAJ HOMOLOG SUBFAMILY C MEMBER 1"/>
    <property type="match status" value="1"/>
</dbReference>
<organism evidence="8 9">
    <name type="scientific">Puccinia sorghi</name>
    <dbReference type="NCBI Taxonomy" id="27349"/>
    <lineage>
        <taxon>Eukaryota</taxon>
        <taxon>Fungi</taxon>
        <taxon>Dikarya</taxon>
        <taxon>Basidiomycota</taxon>
        <taxon>Pucciniomycotina</taxon>
        <taxon>Pucciniomycetes</taxon>
        <taxon>Pucciniales</taxon>
        <taxon>Pucciniaceae</taxon>
        <taxon>Puccinia</taxon>
    </lineage>
</organism>
<sequence length="357" mass="39479">MEWGIVWLFPSGMIVLNPSRTGQSTEALDFEQGLGTNVRGWDTEDHEIFDLVSALESAEGKGMTFYKFLNVHKSATLDEINKAARKLALTIHPDKHPGNKTIEAKFSRLGLITAILRDPEKRKRYNFFHDNGVPRWKGTGYMYSRWQPGLGFAVSFVLLVATLVQYGAQHVNYHSEISKIRKFQVAARQAAHKKVEKSSAGKSQGRKKVKISLSKGVSNDQEGNGGESDIPVPKSRQERRRMQQATGSKIEKPSQPGWIDMVVEGDDVWIVAEDGTELPLVESAAARPSFQRTFIPATMCRILGISPYAGITPSAGTSKATDKAEGEKNHSEPTPEPSETSKPQQTKTRKGAKSKTN</sequence>
<dbReference type="SUPFAM" id="SSF46565">
    <property type="entry name" value="Chaperone J-domain"/>
    <property type="match status" value="1"/>
</dbReference>
<dbReference type="SMART" id="SM00271">
    <property type="entry name" value="DnaJ"/>
    <property type="match status" value="1"/>
</dbReference>
<dbReference type="STRING" id="27349.A0A0L6V2Y5"/>
<evidence type="ECO:0000313" key="9">
    <source>
        <dbReference type="Proteomes" id="UP000037035"/>
    </source>
</evidence>
<accession>A0A0L6V2Y5</accession>
<dbReference type="InterPro" id="IPR036869">
    <property type="entry name" value="J_dom_sf"/>
</dbReference>
<dbReference type="VEuPathDB" id="FungiDB:VP01_2757g2"/>
<dbReference type="PRINTS" id="PR00625">
    <property type="entry name" value="JDOMAIN"/>
</dbReference>
<evidence type="ECO:0000256" key="4">
    <source>
        <dbReference type="ARBA" id="ARBA00023136"/>
    </source>
</evidence>
<dbReference type="GO" id="GO:0012505">
    <property type="term" value="C:endomembrane system"/>
    <property type="evidence" value="ECO:0007669"/>
    <property type="project" value="UniProtKB-SubCell"/>
</dbReference>
<evidence type="ECO:0000259" key="7">
    <source>
        <dbReference type="PROSITE" id="PS50076"/>
    </source>
</evidence>
<dbReference type="PROSITE" id="PS00636">
    <property type="entry name" value="DNAJ_1"/>
    <property type="match status" value="1"/>
</dbReference>
<feature type="region of interest" description="Disordered" evidence="6">
    <location>
        <begin position="194"/>
        <end position="257"/>
    </location>
</feature>
<dbReference type="Proteomes" id="UP000037035">
    <property type="component" value="Unassembled WGS sequence"/>
</dbReference>